<feature type="chain" id="PRO_5005849646" evidence="1">
    <location>
        <begin position="22"/>
        <end position="188"/>
    </location>
</feature>
<accession>A0A0N0GLU7</accession>
<keyword evidence="3" id="KW-1185">Reference proteome</keyword>
<dbReference type="Proteomes" id="UP000037939">
    <property type="component" value="Unassembled WGS sequence"/>
</dbReference>
<dbReference type="AlphaFoldDB" id="A0A0N0GLU7"/>
<feature type="signal peptide" evidence="1">
    <location>
        <begin position="1"/>
        <end position="21"/>
    </location>
</feature>
<sequence length="188" mass="20103">MSRLICIALAGIAVVAAPAWAGSRDAGVDALFFSISPTKNPQLEASLDAFLGYADPKGEGAKARDACRVNEGRSSLEFGEIVGGAGTTIKKELSKDDVWKAIAGNPKAQAKLNRVLSRHRRGEPLYLPYGFDQMIAYAIQPDGHVKFWAMGQDDDHLLTAESRSAKLSDIAGPLCSVISKIGLTHSYD</sequence>
<keyword evidence="1" id="KW-0732">Signal</keyword>
<dbReference type="STRING" id="857265.WG78_17350"/>
<dbReference type="EMBL" id="LAQT01000029">
    <property type="protein sequence ID" value="KPC50396.1"/>
    <property type="molecule type" value="Genomic_DNA"/>
</dbReference>
<name>A0A0N0GLU7_9NEIS</name>
<evidence type="ECO:0000256" key="1">
    <source>
        <dbReference type="SAM" id="SignalP"/>
    </source>
</evidence>
<reference evidence="2 3" key="1">
    <citation type="submission" date="2015-07" db="EMBL/GenBank/DDBJ databases">
        <title>Draft genome sequence of the Amantichitinum ursilacus IGB-41, a new chitin-degrading bacterium.</title>
        <authorList>
            <person name="Kirstahler P."/>
            <person name="Guenther M."/>
            <person name="Grumaz C."/>
            <person name="Rupp S."/>
            <person name="Zibek S."/>
            <person name="Sohn K."/>
        </authorList>
    </citation>
    <scope>NUCLEOTIDE SEQUENCE [LARGE SCALE GENOMIC DNA]</scope>
    <source>
        <strain evidence="2 3">IGB-41</strain>
    </source>
</reference>
<proteinExistence type="predicted"/>
<dbReference type="RefSeq" id="WP_053939076.1">
    <property type="nucleotide sequence ID" value="NZ_LAQT01000029.1"/>
</dbReference>
<organism evidence="2 3">
    <name type="scientific">Amantichitinum ursilacus</name>
    <dbReference type="NCBI Taxonomy" id="857265"/>
    <lineage>
        <taxon>Bacteria</taxon>
        <taxon>Pseudomonadati</taxon>
        <taxon>Pseudomonadota</taxon>
        <taxon>Betaproteobacteria</taxon>
        <taxon>Neisseriales</taxon>
        <taxon>Chitinibacteraceae</taxon>
        <taxon>Amantichitinum</taxon>
    </lineage>
</organism>
<evidence type="ECO:0000313" key="2">
    <source>
        <dbReference type="EMBL" id="KPC50396.1"/>
    </source>
</evidence>
<evidence type="ECO:0000313" key="3">
    <source>
        <dbReference type="Proteomes" id="UP000037939"/>
    </source>
</evidence>
<comment type="caution">
    <text evidence="2">The sequence shown here is derived from an EMBL/GenBank/DDBJ whole genome shotgun (WGS) entry which is preliminary data.</text>
</comment>
<protein>
    <submittedName>
        <fullName evidence="2">Uncharacterized protein</fullName>
    </submittedName>
</protein>
<gene>
    <name evidence="2" type="ORF">WG78_17350</name>
</gene>